<gene>
    <name evidence="1" type="ORF">THITE_2114864</name>
</gene>
<proteinExistence type="predicted"/>
<protein>
    <submittedName>
        <fullName evidence="1">Uncharacterized protein</fullName>
    </submittedName>
</protein>
<dbReference type="GeneID" id="11521038"/>
<name>G2R255_THETT</name>
<dbReference type="HOGENOM" id="CLU_1579593_0_0_1"/>
<dbReference type="EMBL" id="CP003010">
    <property type="protein sequence ID" value="AEO66639.1"/>
    <property type="molecule type" value="Genomic_DNA"/>
</dbReference>
<dbReference type="Proteomes" id="UP000008181">
    <property type="component" value="Chromosome 2"/>
</dbReference>
<dbReference type="AlphaFoldDB" id="G2R255"/>
<dbReference type="KEGG" id="ttt:THITE_2114864"/>
<organism evidence="1 2">
    <name type="scientific">Thermothielavioides terrestris (strain ATCC 38088 / NRRL 8126)</name>
    <name type="common">Thielavia terrestris</name>
    <dbReference type="NCBI Taxonomy" id="578455"/>
    <lineage>
        <taxon>Eukaryota</taxon>
        <taxon>Fungi</taxon>
        <taxon>Dikarya</taxon>
        <taxon>Ascomycota</taxon>
        <taxon>Pezizomycotina</taxon>
        <taxon>Sordariomycetes</taxon>
        <taxon>Sordariomycetidae</taxon>
        <taxon>Sordariales</taxon>
        <taxon>Chaetomiaceae</taxon>
        <taxon>Thermothielavioides</taxon>
        <taxon>Thermothielavioides terrestris</taxon>
    </lineage>
</organism>
<sequence>MGEGDKSPHLRGQREILRIRLPRGVDSEKWVDRLALASVQMQNISPQASPTLDIPLPQATSSPYADPAATLQEILLPRVTSITGAIAALPRIPPIGFDAMSNASELLCVHQELREWEASLPNQWKYQVLPKLAFTEQDPFPPSTSSCRASPWLEYGLRTGSPGCRYCVG</sequence>
<dbReference type="OrthoDB" id="4491390at2759"/>
<evidence type="ECO:0000313" key="2">
    <source>
        <dbReference type="Proteomes" id="UP000008181"/>
    </source>
</evidence>
<evidence type="ECO:0000313" key="1">
    <source>
        <dbReference type="EMBL" id="AEO66639.1"/>
    </source>
</evidence>
<keyword evidence="2" id="KW-1185">Reference proteome</keyword>
<reference evidence="1 2" key="1">
    <citation type="journal article" date="2011" name="Nat. Biotechnol.">
        <title>Comparative genomic analysis of the thermophilic biomass-degrading fungi Myceliophthora thermophila and Thielavia terrestris.</title>
        <authorList>
            <person name="Berka R.M."/>
            <person name="Grigoriev I.V."/>
            <person name="Otillar R."/>
            <person name="Salamov A."/>
            <person name="Grimwood J."/>
            <person name="Reid I."/>
            <person name="Ishmael N."/>
            <person name="John T."/>
            <person name="Darmond C."/>
            <person name="Moisan M.-C."/>
            <person name="Henrissat B."/>
            <person name="Coutinho P.M."/>
            <person name="Lombard V."/>
            <person name="Natvig D.O."/>
            <person name="Lindquist E."/>
            <person name="Schmutz J."/>
            <person name="Lucas S."/>
            <person name="Harris P."/>
            <person name="Powlowski J."/>
            <person name="Bellemare A."/>
            <person name="Taylor D."/>
            <person name="Butler G."/>
            <person name="de Vries R.P."/>
            <person name="Allijn I.E."/>
            <person name="van den Brink J."/>
            <person name="Ushinsky S."/>
            <person name="Storms R."/>
            <person name="Powell A.J."/>
            <person name="Paulsen I.T."/>
            <person name="Elbourne L.D.H."/>
            <person name="Baker S.E."/>
            <person name="Magnuson J."/>
            <person name="LaBoissiere S."/>
            <person name="Clutterbuck A.J."/>
            <person name="Martinez D."/>
            <person name="Wogulis M."/>
            <person name="de Leon A.L."/>
            <person name="Rey M.W."/>
            <person name="Tsang A."/>
        </authorList>
    </citation>
    <scope>NUCLEOTIDE SEQUENCE [LARGE SCALE GENOMIC DNA]</scope>
    <source>
        <strain evidence="2">ATCC 38088 / NRRL 8126</strain>
    </source>
</reference>
<dbReference type="RefSeq" id="XP_003652975.1">
    <property type="nucleotide sequence ID" value="XM_003652927.1"/>
</dbReference>
<accession>G2R255</accession>